<evidence type="ECO:0000256" key="2">
    <source>
        <dbReference type="SAM" id="MobiDB-lite"/>
    </source>
</evidence>
<comment type="caution">
    <text evidence="3">The sequence shown here is derived from an EMBL/GenBank/DDBJ whole genome shotgun (WGS) entry which is preliminary data.</text>
</comment>
<dbReference type="AlphaFoldDB" id="A0AAN6EL23"/>
<gene>
    <name evidence="3" type="ORF">HRR80_008837</name>
</gene>
<dbReference type="InterPro" id="IPR023398">
    <property type="entry name" value="TIF_eIF4e-like"/>
</dbReference>
<organism evidence="3 4">
    <name type="scientific">Exophiala dermatitidis</name>
    <name type="common">Black yeast-like fungus</name>
    <name type="synonym">Wangiella dermatitidis</name>
    <dbReference type="NCBI Taxonomy" id="5970"/>
    <lineage>
        <taxon>Eukaryota</taxon>
        <taxon>Fungi</taxon>
        <taxon>Dikarya</taxon>
        <taxon>Ascomycota</taxon>
        <taxon>Pezizomycotina</taxon>
        <taxon>Eurotiomycetes</taxon>
        <taxon>Chaetothyriomycetidae</taxon>
        <taxon>Chaetothyriales</taxon>
        <taxon>Herpotrichiellaceae</taxon>
        <taxon>Exophiala</taxon>
    </lineage>
</organism>
<dbReference type="Gene3D" id="3.30.760.10">
    <property type="entry name" value="RNA Cap, Translation Initiation Factor Eif4e"/>
    <property type="match status" value="1"/>
</dbReference>
<evidence type="ECO:0000313" key="3">
    <source>
        <dbReference type="EMBL" id="KAJ8987094.1"/>
    </source>
</evidence>
<name>A0AAN6EL23_EXODE</name>
<evidence type="ECO:0000256" key="1">
    <source>
        <dbReference type="ARBA" id="ARBA00010568"/>
    </source>
</evidence>
<feature type="region of interest" description="Disordered" evidence="2">
    <location>
        <begin position="93"/>
        <end position="148"/>
    </location>
</feature>
<dbReference type="PANTHER" id="PTHR31977:SF1">
    <property type="entry name" value="UPF0696 PROTEIN C11ORF68"/>
    <property type="match status" value="1"/>
</dbReference>
<feature type="compositionally biased region" description="Basic and acidic residues" evidence="2">
    <location>
        <begin position="93"/>
        <end position="104"/>
    </location>
</feature>
<accession>A0AAN6EL23</accession>
<dbReference type="InterPro" id="IPR015034">
    <property type="entry name" value="Bles03"/>
</dbReference>
<dbReference type="SUPFAM" id="SSF55418">
    <property type="entry name" value="eIF4e-like"/>
    <property type="match status" value="1"/>
</dbReference>
<evidence type="ECO:0000313" key="4">
    <source>
        <dbReference type="Proteomes" id="UP001161757"/>
    </source>
</evidence>
<protein>
    <submittedName>
        <fullName evidence="3">Uncharacterized protein</fullName>
    </submittedName>
</protein>
<dbReference type="PANTHER" id="PTHR31977">
    <property type="entry name" value="UPF0696 PROTEIN C11ORF68"/>
    <property type="match status" value="1"/>
</dbReference>
<dbReference type="EMBL" id="JAJGCB010000028">
    <property type="protein sequence ID" value="KAJ8987094.1"/>
    <property type="molecule type" value="Genomic_DNA"/>
</dbReference>
<proteinExistence type="inferred from homology"/>
<reference evidence="3" key="1">
    <citation type="submission" date="2023-01" db="EMBL/GenBank/DDBJ databases">
        <title>Exophiala dermititidis isolated from Cystic Fibrosis Patient.</title>
        <authorList>
            <person name="Kurbessoian T."/>
            <person name="Crocker A."/>
            <person name="Murante D."/>
            <person name="Hogan D.A."/>
            <person name="Stajich J.E."/>
        </authorList>
    </citation>
    <scope>NUCLEOTIDE SEQUENCE</scope>
    <source>
        <strain evidence="3">Ex8</strain>
    </source>
</reference>
<comment type="similarity">
    <text evidence="1">Belongs to the UPF0696 family.</text>
</comment>
<feature type="region of interest" description="Disordered" evidence="2">
    <location>
        <begin position="242"/>
        <end position="267"/>
    </location>
</feature>
<dbReference type="Proteomes" id="UP001161757">
    <property type="component" value="Unassembled WGS sequence"/>
</dbReference>
<sequence length="486" mass="53161">MSPAVPAGAPLQITEPFVPIPDDLISEESDFHGDSDSASYYSKLAASFNPARYWAIHDWNTQVIAVRGKKAWKAAAELKAKKDAEEKGIRLEDAAEAKHRDAQRDVMAQTKPKKIEDEEARASPSPAPTASPTPSASPDHMNLDPNPLPAALEMKRTTQASGHGDQDADMVDTKIMSSDEIPDGPNPHRNTPPRNFHEGRWAAKQLSESIEDFLARLPPSTTTLSTAKGPWIWIANPYPRKHKTSNGAGSTKARGDSETGDTGDIPTFKQLGSRLLDAYRSRKSSLESQHPEKPPGSITRMLAPDRVTLESSILELAKSHRVTSGKWMMFVPTDDIDRVWAIVARGVWEGKLGTSAKVAVATAGEEEEQEGQVSRSNRYGAQQNQRLICVYTYDFSDRVDVKRVLLGMKDLGLLNPPARTVAAAEKYGFGTAAARGRGRGGSNGPVRASGLITIYYKCDAYTWLDIANGNEFKIKASLYCSKDFLE</sequence>
<dbReference type="Pfam" id="PF08939">
    <property type="entry name" value="Bles03"/>
    <property type="match status" value="1"/>
</dbReference>